<proteinExistence type="predicted"/>
<dbReference type="EMBL" id="JROU02000906">
    <property type="protein sequence ID" value="OEH78001.1"/>
    <property type="molecule type" value="Genomic_DNA"/>
</dbReference>
<accession>A0A1D3D3K6</accession>
<dbReference type="InParanoid" id="A0A1D3D3K6"/>
<dbReference type="Proteomes" id="UP000095192">
    <property type="component" value="Unassembled WGS sequence"/>
</dbReference>
<evidence type="ECO:0000313" key="2">
    <source>
        <dbReference type="EMBL" id="OEH78001.1"/>
    </source>
</evidence>
<reference evidence="2 3" key="1">
    <citation type="journal article" date="2016" name="BMC Genomics">
        <title>Comparative genomics reveals Cyclospora cayetanensis possesses coccidia-like metabolism and invasion components but unique surface antigens.</title>
        <authorList>
            <person name="Liu S."/>
            <person name="Wang L."/>
            <person name="Zheng H."/>
            <person name="Xu Z."/>
            <person name="Roellig D.M."/>
            <person name="Li N."/>
            <person name="Frace M.A."/>
            <person name="Tang K."/>
            <person name="Arrowood M.J."/>
            <person name="Moss D.M."/>
            <person name="Zhang L."/>
            <person name="Feng Y."/>
            <person name="Xiao L."/>
        </authorList>
    </citation>
    <scope>NUCLEOTIDE SEQUENCE [LARGE SCALE GENOMIC DNA]</scope>
    <source>
        <strain evidence="2 3">CHN_HEN01</strain>
    </source>
</reference>
<name>A0A1D3D3K6_9EIME</name>
<evidence type="ECO:0000256" key="1">
    <source>
        <dbReference type="SAM" id="MobiDB-lite"/>
    </source>
</evidence>
<keyword evidence="3" id="KW-1185">Reference proteome</keyword>
<gene>
    <name evidence="2" type="ORF">cyc_06477</name>
</gene>
<comment type="caution">
    <text evidence="2">The sequence shown here is derived from an EMBL/GenBank/DDBJ whole genome shotgun (WGS) entry which is preliminary data.</text>
</comment>
<dbReference type="VEuPathDB" id="ToxoDB:cyc_06477"/>
<protein>
    <submittedName>
        <fullName evidence="2">Uncharacterized protein</fullName>
    </submittedName>
</protein>
<dbReference type="VEuPathDB" id="ToxoDB:LOC34622634"/>
<evidence type="ECO:0000313" key="3">
    <source>
        <dbReference type="Proteomes" id="UP000095192"/>
    </source>
</evidence>
<feature type="region of interest" description="Disordered" evidence="1">
    <location>
        <begin position="1"/>
        <end position="21"/>
    </location>
</feature>
<organism evidence="2 3">
    <name type="scientific">Cyclospora cayetanensis</name>
    <dbReference type="NCBI Taxonomy" id="88456"/>
    <lineage>
        <taxon>Eukaryota</taxon>
        <taxon>Sar</taxon>
        <taxon>Alveolata</taxon>
        <taxon>Apicomplexa</taxon>
        <taxon>Conoidasida</taxon>
        <taxon>Coccidia</taxon>
        <taxon>Eucoccidiorida</taxon>
        <taxon>Eimeriorina</taxon>
        <taxon>Eimeriidae</taxon>
        <taxon>Cyclospora</taxon>
    </lineage>
</organism>
<dbReference type="AlphaFoldDB" id="A0A1D3D3K6"/>
<sequence length="106" mass="11453">MAGDAASPSSSPNAFAPGGPSRYRVDLVIPSRVVYWKGPKPSEGPQTLPQALASAHQTIDFLHVDCLKGVPVDLHLKESSPDPYFAQHVRDMYKKFFGSSKAPSSQ</sequence>